<gene>
    <name evidence="1" type="ORF">MONBRDRAFT_29983</name>
</gene>
<name>A9VCP0_MONBE</name>
<dbReference type="KEGG" id="mbr:MONBRDRAFT_29983"/>
<keyword evidence="2" id="KW-1185">Reference proteome</keyword>
<dbReference type="InParanoid" id="A9VCP0"/>
<evidence type="ECO:0000313" key="2">
    <source>
        <dbReference type="Proteomes" id="UP000001357"/>
    </source>
</evidence>
<dbReference type="GeneID" id="5895763"/>
<protein>
    <submittedName>
        <fullName evidence="1">Uncharacterized protein</fullName>
    </submittedName>
</protein>
<dbReference type="RefSeq" id="XP_001750505.1">
    <property type="nucleotide sequence ID" value="XM_001750453.1"/>
</dbReference>
<evidence type="ECO:0000313" key="1">
    <source>
        <dbReference type="EMBL" id="EDQ84719.1"/>
    </source>
</evidence>
<dbReference type="Proteomes" id="UP000001357">
    <property type="component" value="Unassembled WGS sequence"/>
</dbReference>
<proteinExistence type="predicted"/>
<reference evidence="1 2" key="1">
    <citation type="journal article" date="2008" name="Nature">
        <title>The genome of the choanoflagellate Monosiga brevicollis and the origin of metazoans.</title>
        <authorList>
            <consortium name="JGI Sequencing"/>
            <person name="King N."/>
            <person name="Westbrook M.J."/>
            <person name="Young S.L."/>
            <person name="Kuo A."/>
            <person name="Abedin M."/>
            <person name="Chapman J."/>
            <person name="Fairclough S."/>
            <person name="Hellsten U."/>
            <person name="Isogai Y."/>
            <person name="Letunic I."/>
            <person name="Marr M."/>
            <person name="Pincus D."/>
            <person name="Putnam N."/>
            <person name="Rokas A."/>
            <person name="Wright K.J."/>
            <person name="Zuzow R."/>
            <person name="Dirks W."/>
            <person name="Good M."/>
            <person name="Goodstein D."/>
            <person name="Lemons D."/>
            <person name="Li W."/>
            <person name="Lyons J.B."/>
            <person name="Morris A."/>
            <person name="Nichols S."/>
            <person name="Richter D.J."/>
            <person name="Salamov A."/>
            <person name="Bork P."/>
            <person name="Lim W.A."/>
            <person name="Manning G."/>
            <person name="Miller W.T."/>
            <person name="McGinnis W."/>
            <person name="Shapiro H."/>
            <person name="Tjian R."/>
            <person name="Grigoriev I.V."/>
            <person name="Rokhsar D."/>
        </authorList>
    </citation>
    <scope>NUCLEOTIDE SEQUENCE [LARGE SCALE GENOMIC DNA]</scope>
    <source>
        <strain evidence="2">MX1 / ATCC 50154</strain>
    </source>
</reference>
<accession>A9VCP0</accession>
<sequence>MAVDMWQYLTAICSLAQQGGAKNQTGWLLILIECGRYRLLIEHGKQRRHELAISSALRILYELASKMRRDGPGLPATLDQDGQGNWQIELKDQRQRGCAVWVLLQAARGPTKHSQGKAYGGHGGMSELPIMRDAGPPSSMHRHSAGAKSGLALLELAALGRRHRQRDSQKEVIFDSQSAQLVDQMHQLPNMRCIATRLIDKPRRYKPAQEVHEKQLTSRQLAEASKAAGAAARAWSTDTDMLFNSAAVCGTGKR</sequence>
<organism evidence="1 2">
    <name type="scientific">Monosiga brevicollis</name>
    <name type="common">Choanoflagellate</name>
    <dbReference type="NCBI Taxonomy" id="81824"/>
    <lineage>
        <taxon>Eukaryota</taxon>
        <taxon>Choanoflagellata</taxon>
        <taxon>Craspedida</taxon>
        <taxon>Salpingoecidae</taxon>
        <taxon>Monosiga</taxon>
    </lineage>
</organism>
<dbReference type="EMBL" id="CH991582">
    <property type="protein sequence ID" value="EDQ84719.1"/>
    <property type="molecule type" value="Genomic_DNA"/>
</dbReference>
<dbReference type="AlphaFoldDB" id="A9VCP0"/>